<organism evidence="2 3">
    <name type="scientific">Aspergillus luchuensis (strain CBS 106.47)</name>
    <dbReference type="NCBI Taxonomy" id="1137211"/>
    <lineage>
        <taxon>Eukaryota</taxon>
        <taxon>Fungi</taxon>
        <taxon>Dikarya</taxon>
        <taxon>Ascomycota</taxon>
        <taxon>Pezizomycotina</taxon>
        <taxon>Eurotiomycetes</taxon>
        <taxon>Eurotiomycetidae</taxon>
        <taxon>Eurotiales</taxon>
        <taxon>Aspergillaceae</taxon>
        <taxon>Aspergillus</taxon>
        <taxon>Aspergillus subgen. Circumdati</taxon>
    </lineage>
</organism>
<evidence type="ECO:0000256" key="1">
    <source>
        <dbReference type="SAM" id="MobiDB-lite"/>
    </source>
</evidence>
<evidence type="ECO:0000313" key="3">
    <source>
        <dbReference type="Proteomes" id="UP000184063"/>
    </source>
</evidence>
<dbReference type="VEuPathDB" id="FungiDB:ASPFODRAFT_711913"/>
<dbReference type="EMBL" id="KV878266">
    <property type="protein sequence ID" value="OJZ79918.1"/>
    <property type="molecule type" value="Genomic_DNA"/>
</dbReference>
<gene>
    <name evidence="2" type="ORF">ASPFODRAFT_711913</name>
</gene>
<dbReference type="AlphaFoldDB" id="A0A1M3SZL1"/>
<evidence type="ECO:0000313" key="2">
    <source>
        <dbReference type="EMBL" id="OJZ79918.1"/>
    </source>
</evidence>
<sequence>MSTSSLSLLNLPSDILPLSTKTVPSTVSSKALTFPPILTGVDSLLSEIDVKTESPLDWVLAPEPDHPLITSWNALPEMGTHLLGFTSTTTAISLAETLPTSETNIIVPIPTGWSSATQGLSLNPEVPLRAQGSDQSLSTSYTEINTMVSISTGWSGASQEISLGQEAGSVTYIKPLQAQASEQSLGTPYAHRLSHQQPATATPPPAVDALSRSWQRVSVTRAPANPHNTRLLSSYNQVVHTGGSLSAKTEGETVLVSSSTPPILNQDGRGRLVLPPSSTPSSRSKNLAKTDELSDSGLIGTATARPMKENGKTATPAHGP</sequence>
<proteinExistence type="predicted"/>
<dbReference type="Proteomes" id="UP000184063">
    <property type="component" value="Unassembled WGS sequence"/>
</dbReference>
<protein>
    <submittedName>
        <fullName evidence="2">Uncharacterized protein</fullName>
    </submittedName>
</protein>
<accession>A0A1M3SZL1</accession>
<reference evidence="3" key="1">
    <citation type="journal article" date="2017" name="Genome Biol.">
        <title>Comparative genomics reveals high biological diversity and specific adaptations in the industrially and medically important fungal genus Aspergillus.</title>
        <authorList>
            <person name="de Vries R.P."/>
            <person name="Riley R."/>
            <person name="Wiebenga A."/>
            <person name="Aguilar-Osorio G."/>
            <person name="Amillis S."/>
            <person name="Uchima C.A."/>
            <person name="Anderluh G."/>
            <person name="Asadollahi M."/>
            <person name="Askin M."/>
            <person name="Barry K."/>
            <person name="Battaglia E."/>
            <person name="Bayram O."/>
            <person name="Benocci T."/>
            <person name="Braus-Stromeyer S.A."/>
            <person name="Caldana C."/>
            <person name="Canovas D."/>
            <person name="Cerqueira G.C."/>
            <person name="Chen F."/>
            <person name="Chen W."/>
            <person name="Choi C."/>
            <person name="Clum A."/>
            <person name="Dos Santos R.A."/>
            <person name="Damasio A.R."/>
            <person name="Diallinas G."/>
            <person name="Emri T."/>
            <person name="Fekete E."/>
            <person name="Flipphi M."/>
            <person name="Freyberg S."/>
            <person name="Gallo A."/>
            <person name="Gournas C."/>
            <person name="Habgood R."/>
            <person name="Hainaut M."/>
            <person name="Harispe M.L."/>
            <person name="Henrissat B."/>
            <person name="Hilden K.S."/>
            <person name="Hope R."/>
            <person name="Hossain A."/>
            <person name="Karabika E."/>
            <person name="Karaffa L."/>
            <person name="Karanyi Z."/>
            <person name="Krasevec N."/>
            <person name="Kuo A."/>
            <person name="Kusch H."/>
            <person name="LaButti K."/>
            <person name="Lagendijk E.L."/>
            <person name="Lapidus A."/>
            <person name="Levasseur A."/>
            <person name="Lindquist E."/>
            <person name="Lipzen A."/>
            <person name="Logrieco A.F."/>
            <person name="MacCabe A."/>
            <person name="Maekelae M.R."/>
            <person name="Malavazi I."/>
            <person name="Melin P."/>
            <person name="Meyer V."/>
            <person name="Mielnichuk N."/>
            <person name="Miskei M."/>
            <person name="Molnar A.P."/>
            <person name="Mule G."/>
            <person name="Ngan C.Y."/>
            <person name="Orejas M."/>
            <person name="Orosz E."/>
            <person name="Ouedraogo J.P."/>
            <person name="Overkamp K.M."/>
            <person name="Park H.-S."/>
            <person name="Perrone G."/>
            <person name="Piumi F."/>
            <person name="Punt P.J."/>
            <person name="Ram A.F."/>
            <person name="Ramon A."/>
            <person name="Rauscher S."/>
            <person name="Record E."/>
            <person name="Riano-Pachon D.M."/>
            <person name="Robert V."/>
            <person name="Roehrig J."/>
            <person name="Ruller R."/>
            <person name="Salamov A."/>
            <person name="Salih N.S."/>
            <person name="Samson R.A."/>
            <person name="Sandor E."/>
            <person name="Sanguinetti M."/>
            <person name="Schuetze T."/>
            <person name="Sepcic K."/>
            <person name="Shelest E."/>
            <person name="Sherlock G."/>
            <person name="Sophianopoulou V."/>
            <person name="Squina F.M."/>
            <person name="Sun H."/>
            <person name="Susca A."/>
            <person name="Todd R.B."/>
            <person name="Tsang A."/>
            <person name="Unkles S.E."/>
            <person name="van de Wiele N."/>
            <person name="van Rossen-Uffink D."/>
            <person name="Oliveira J.V."/>
            <person name="Vesth T.C."/>
            <person name="Visser J."/>
            <person name="Yu J.-H."/>
            <person name="Zhou M."/>
            <person name="Andersen M.R."/>
            <person name="Archer D.B."/>
            <person name="Baker S.E."/>
            <person name="Benoit I."/>
            <person name="Brakhage A.A."/>
            <person name="Braus G.H."/>
            <person name="Fischer R."/>
            <person name="Frisvad J.C."/>
            <person name="Goldman G.H."/>
            <person name="Houbraken J."/>
            <person name="Oakley B."/>
            <person name="Pocsi I."/>
            <person name="Scazzocchio C."/>
            <person name="Seiboth B."/>
            <person name="vanKuyk P.A."/>
            <person name="Wortman J."/>
            <person name="Dyer P.S."/>
            <person name="Grigoriev I.V."/>
        </authorList>
    </citation>
    <scope>NUCLEOTIDE SEQUENCE [LARGE SCALE GENOMIC DNA]</scope>
    <source>
        <strain evidence="3">CBS 106.47</strain>
    </source>
</reference>
<feature type="region of interest" description="Disordered" evidence="1">
    <location>
        <begin position="258"/>
        <end position="320"/>
    </location>
</feature>
<name>A0A1M3SZL1_ASPLC</name>